<reference evidence="1" key="1">
    <citation type="submission" date="2021-03" db="EMBL/GenBank/DDBJ databases">
        <title>Evolutionary priming and transition to the ectomycorrhizal habit in an iconic lineage of mushroom-forming fungi: is preadaptation a requirement?</title>
        <authorList>
            <consortium name="DOE Joint Genome Institute"/>
            <person name="Looney B.P."/>
            <person name="Miyauchi S."/>
            <person name="Morin E."/>
            <person name="Drula E."/>
            <person name="Courty P.E."/>
            <person name="Chicoki N."/>
            <person name="Fauchery L."/>
            <person name="Kohler A."/>
            <person name="Kuo A."/>
            <person name="LaButti K."/>
            <person name="Pangilinan J."/>
            <person name="Lipzen A."/>
            <person name="Riley R."/>
            <person name="Andreopoulos W."/>
            <person name="He G."/>
            <person name="Johnson J."/>
            <person name="Barry K.W."/>
            <person name="Grigoriev I.V."/>
            <person name="Nagy L."/>
            <person name="Hibbett D."/>
            <person name="Henrissat B."/>
            <person name="Matheny P.B."/>
            <person name="Labbe J."/>
            <person name="Martin A.F."/>
        </authorList>
    </citation>
    <scope>NUCLEOTIDE SEQUENCE</scope>
    <source>
        <strain evidence="1">BPL698</strain>
    </source>
</reference>
<proteinExistence type="predicted"/>
<gene>
    <name evidence="1" type="ORF">F5148DRAFT_1152944</name>
</gene>
<keyword evidence="2" id="KW-1185">Reference proteome</keyword>
<protein>
    <submittedName>
        <fullName evidence="1">WLM domain-containing protein</fullName>
    </submittedName>
</protein>
<sequence>MNGLNENAGEAIKLRLRTDQYDGFKSYTVVRRTLCHELAHNVWGGHGKNRAKFKELNSELNREVLELERRVRDATHTLASDGNVYDPLPPDVEAQAHGCPGGIGTGSRGWRIS</sequence>
<organism evidence="1 2">
    <name type="scientific">Russula earlei</name>
    <dbReference type="NCBI Taxonomy" id="71964"/>
    <lineage>
        <taxon>Eukaryota</taxon>
        <taxon>Fungi</taxon>
        <taxon>Dikarya</taxon>
        <taxon>Basidiomycota</taxon>
        <taxon>Agaricomycotina</taxon>
        <taxon>Agaricomycetes</taxon>
        <taxon>Russulales</taxon>
        <taxon>Russulaceae</taxon>
        <taxon>Russula</taxon>
    </lineage>
</organism>
<name>A0ACC0TX73_9AGAM</name>
<accession>A0ACC0TX73</accession>
<dbReference type="EMBL" id="JAGFNK010000454">
    <property type="protein sequence ID" value="KAI9450080.1"/>
    <property type="molecule type" value="Genomic_DNA"/>
</dbReference>
<dbReference type="Proteomes" id="UP001207468">
    <property type="component" value="Unassembled WGS sequence"/>
</dbReference>
<evidence type="ECO:0000313" key="1">
    <source>
        <dbReference type="EMBL" id="KAI9450080.1"/>
    </source>
</evidence>
<comment type="caution">
    <text evidence="1">The sequence shown here is derived from an EMBL/GenBank/DDBJ whole genome shotgun (WGS) entry which is preliminary data.</text>
</comment>
<evidence type="ECO:0000313" key="2">
    <source>
        <dbReference type="Proteomes" id="UP001207468"/>
    </source>
</evidence>